<keyword evidence="3" id="KW-1185">Reference proteome</keyword>
<dbReference type="Proteomes" id="UP001287356">
    <property type="component" value="Unassembled WGS sequence"/>
</dbReference>
<dbReference type="Gene3D" id="2.60.40.640">
    <property type="match status" value="1"/>
</dbReference>
<evidence type="ECO:0000313" key="2">
    <source>
        <dbReference type="EMBL" id="KAK3375747.1"/>
    </source>
</evidence>
<reference evidence="2" key="1">
    <citation type="journal article" date="2023" name="Mol. Phylogenet. Evol.">
        <title>Genome-scale phylogeny and comparative genomics of the fungal order Sordariales.</title>
        <authorList>
            <person name="Hensen N."/>
            <person name="Bonometti L."/>
            <person name="Westerberg I."/>
            <person name="Brannstrom I.O."/>
            <person name="Guillou S."/>
            <person name="Cros-Aarteil S."/>
            <person name="Calhoun S."/>
            <person name="Haridas S."/>
            <person name="Kuo A."/>
            <person name="Mondo S."/>
            <person name="Pangilinan J."/>
            <person name="Riley R."/>
            <person name="LaButti K."/>
            <person name="Andreopoulos B."/>
            <person name="Lipzen A."/>
            <person name="Chen C."/>
            <person name="Yan M."/>
            <person name="Daum C."/>
            <person name="Ng V."/>
            <person name="Clum A."/>
            <person name="Steindorff A."/>
            <person name="Ohm R.A."/>
            <person name="Martin F."/>
            <person name="Silar P."/>
            <person name="Natvig D.O."/>
            <person name="Lalanne C."/>
            <person name="Gautier V."/>
            <person name="Ament-Velasquez S.L."/>
            <person name="Kruys A."/>
            <person name="Hutchinson M.I."/>
            <person name="Powell A.J."/>
            <person name="Barry K."/>
            <person name="Miller A.N."/>
            <person name="Grigoriev I.V."/>
            <person name="Debuchy R."/>
            <person name="Gladieux P."/>
            <person name="Hiltunen Thoren M."/>
            <person name="Johannesson H."/>
        </authorList>
    </citation>
    <scope>NUCLEOTIDE SEQUENCE</scope>
    <source>
        <strain evidence="2">CBS 958.72</strain>
    </source>
</reference>
<evidence type="ECO:0008006" key="4">
    <source>
        <dbReference type="Google" id="ProtNLM"/>
    </source>
</evidence>
<dbReference type="InterPro" id="IPR014752">
    <property type="entry name" value="Arrestin-like_C"/>
</dbReference>
<feature type="region of interest" description="Disordered" evidence="1">
    <location>
        <begin position="276"/>
        <end position="301"/>
    </location>
</feature>
<dbReference type="AlphaFoldDB" id="A0AAE0N9H8"/>
<proteinExistence type="predicted"/>
<organism evidence="2 3">
    <name type="scientific">Lasiosphaeria ovina</name>
    <dbReference type="NCBI Taxonomy" id="92902"/>
    <lineage>
        <taxon>Eukaryota</taxon>
        <taxon>Fungi</taxon>
        <taxon>Dikarya</taxon>
        <taxon>Ascomycota</taxon>
        <taxon>Pezizomycotina</taxon>
        <taxon>Sordariomycetes</taxon>
        <taxon>Sordariomycetidae</taxon>
        <taxon>Sordariales</taxon>
        <taxon>Lasiosphaeriaceae</taxon>
        <taxon>Lasiosphaeria</taxon>
    </lineage>
</organism>
<protein>
    <recommendedName>
        <fullName evidence="4">Arrestin-like N-terminal domain-containing protein</fullName>
    </recommendedName>
</protein>
<accession>A0AAE0N9H8</accession>
<evidence type="ECO:0000313" key="3">
    <source>
        <dbReference type="Proteomes" id="UP001287356"/>
    </source>
</evidence>
<dbReference type="EMBL" id="JAULSN010000003">
    <property type="protein sequence ID" value="KAK3375747.1"/>
    <property type="molecule type" value="Genomic_DNA"/>
</dbReference>
<comment type="caution">
    <text evidence="2">The sequence shown here is derived from an EMBL/GenBank/DDBJ whole genome shotgun (WGS) entry which is preliminary data.</text>
</comment>
<name>A0AAE0N9H8_9PEZI</name>
<reference evidence="2" key="2">
    <citation type="submission" date="2023-06" db="EMBL/GenBank/DDBJ databases">
        <authorList>
            <consortium name="Lawrence Berkeley National Laboratory"/>
            <person name="Haridas S."/>
            <person name="Hensen N."/>
            <person name="Bonometti L."/>
            <person name="Westerberg I."/>
            <person name="Brannstrom I.O."/>
            <person name="Guillou S."/>
            <person name="Cros-Aarteil S."/>
            <person name="Calhoun S."/>
            <person name="Kuo A."/>
            <person name="Mondo S."/>
            <person name="Pangilinan J."/>
            <person name="Riley R."/>
            <person name="Labutti K."/>
            <person name="Andreopoulos B."/>
            <person name="Lipzen A."/>
            <person name="Chen C."/>
            <person name="Yanf M."/>
            <person name="Daum C."/>
            <person name="Ng V."/>
            <person name="Clum A."/>
            <person name="Steindorff A."/>
            <person name="Ohm R."/>
            <person name="Martin F."/>
            <person name="Silar P."/>
            <person name="Natvig D."/>
            <person name="Lalanne C."/>
            <person name="Gautier V."/>
            <person name="Ament-Velasquez S.L."/>
            <person name="Kruys A."/>
            <person name="Hutchinson M.I."/>
            <person name="Powell A.J."/>
            <person name="Barry K."/>
            <person name="Miller A.N."/>
            <person name="Grigoriev I.V."/>
            <person name="Debuchy R."/>
            <person name="Gladieux P."/>
            <person name="Thoren M.H."/>
            <person name="Johannesson H."/>
        </authorList>
    </citation>
    <scope>NUCLEOTIDE SEQUENCE</scope>
    <source>
        <strain evidence="2">CBS 958.72</strain>
    </source>
</reference>
<sequence>MPRTGVVASPALGIELDFDRGFWAGEVISGRVVRNVQAVSPRAWVTLRLFGRTKVKVSVERGSNNNRHTDIYRSRFDVLGSGPELGQALFDGVLHIPPGGSEAWQFALTLPVRPDAAAVLSGDVSQEYSFLALNPDVIASGGLPFSFAYSQYHFDSFVEYVLEAQLVEQHGAKTKTTATATRPVFMLPPPVPALLHPALHRAAVSHHTVHTQRLLPGMADAELSFMERTRKLFHTSSVPKLNLRVEVEAPEALQLSSSGTSGRPAPPMSFRLRVVPRREQSSPGLPLPGGGKRAGDDPDPDEVTISVVALRLRITAWTEVAVRGASSYHRTKSPVARDVRISWPEGGGVAVPCGDDVAPLDVGRAGALLFDAQSSYWRGADMTPRGGSLFGGDEEVMYPDFVTYNIKHWHSMRWDVELTVAKETIKIRGEGPLVVVAPPPA</sequence>
<evidence type="ECO:0000256" key="1">
    <source>
        <dbReference type="SAM" id="MobiDB-lite"/>
    </source>
</evidence>
<gene>
    <name evidence="2" type="ORF">B0T24DRAFT_572133</name>
</gene>